<accession>F6H593</accession>
<evidence type="ECO:0000313" key="3">
    <source>
        <dbReference type="Proteomes" id="UP000009183"/>
    </source>
</evidence>
<dbReference type="HOGENOM" id="CLU_3421739_0_0_1"/>
<name>F6H593_VITVI</name>
<feature type="region of interest" description="Disordered" evidence="1">
    <location>
        <begin position="1"/>
        <end position="24"/>
    </location>
</feature>
<protein>
    <submittedName>
        <fullName evidence="2">Uncharacterized protein</fullName>
    </submittedName>
</protein>
<feature type="compositionally biased region" description="Basic residues" evidence="1">
    <location>
        <begin position="13"/>
        <end position="24"/>
    </location>
</feature>
<dbReference type="EMBL" id="FN595235">
    <property type="protein sequence ID" value="CCB47264.1"/>
    <property type="molecule type" value="Genomic_DNA"/>
</dbReference>
<organism evidence="2 3">
    <name type="scientific">Vitis vinifera</name>
    <name type="common">Grape</name>
    <dbReference type="NCBI Taxonomy" id="29760"/>
    <lineage>
        <taxon>Eukaryota</taxon>
        <taxon>Viridiplantae</taxon>
        <taxon>Streptophyta</taxon>
        <taxon>Embryophyta</taxon>
        <taxon>Tracheophyta</taxon>
        <taxon>Spermatophyta</taxon>
        <taxon>Magnoliopsida</taxon>
        <taxon>eudicotyledons</taxon>
        <taxon>Gunneridae</taxon>
        <taxon>Pentapetalae</taxon>
        <taxon>rosids</taxon>
        <taxon>Vitales</taxon>
        <taxon>Vitaceae</taxon>
        <taxon>Viteae</taxon>
        <taxon>Vitis</taxon>
    </lineage>
</organism>
<dbReference type="InParanoid" id="F6H593"/>
<evidence type="ECO:0000313" key="2">
    <source>
        <dbReference type="EMBL" id="CCB47264.1"/>
    </source>
</evidence>
<sequence length="24" mass="2484">MGGKPSGEGPKNKGNRKLKATSLK</sequence>
<reference evidence="3" key="1">
    <citation type="journal article" date="2007" name="Nature">
        <title>The grapevine genome sequence suggests ancestral hexaploidization in major angiosperm phyla.</title>
        <authorList>
            <consortium name="The French-Italian Public Consortium for Grapevine Genome Characterization."/>
            <person name="Jaillon O."/>
            <person name="Aury J.-M."/>
            <person name="Noel B."/>
            <person name="Policriti A."/>
            <person name="Clepet C."/>
            <person name="Casagrande A."/>
            <person name="Choisne N."/>
            <person name="Aubourg S."/>
            <person name="Vitulo N."/>
            <person name="Jubin C."/>
            <person name="Vezzi A."/>
            <person name="Legeai F."/>
            <person name="Hugueney P."/>
            <person name="Dasilva C."/>
            <person name="Horner D."/>
            <person name="Mica E."/>
            <person name="Jublot D."/>
            <person name="Poulain J."/>
            <person name="Bruyere C."/>
            <person name="Billault A."/>
            <person name="Segurens B."/>
            <person name="Gouyvenoux M."/>
            <person name="Ugarte E."/>
            <person name="Cattonaro F."/>
            <person name="Anthouard V."/>
            <person name="Vico V."/>
            <person name="Del Fabbro C."/>
            <person name="Alaux M."/>
            <person name="Di Gaspero G."/>
            <person name="Dumas V."/>
            <person name="Felice N."/>
            <person name="Paillard S."/>
            <person name="Juman I."/>
            <person name="Moroldo M."/>
            <person name="Scalabrin S."/>
            <person name="Canaguier A."/>
            <person name="Le Clainche I."/>
            <person name="Malacrida G."/>
            <person name="Durand E."/>
            <person name="Pesole G."/>
            <person name="Laucou V."/>
            <person name="Chatelet P."/>
            <person name="Merdinoglu D."/>
            <person name="Delledonne M."/>
            <person name="Pezzotti M."/>
            <person name="Lecharny A."/>
            <person name="Scarpelli C."/>
            <person name="Artiguenave F."/>
            <person name="Pe M.E."/>
            <person name="Valle G."/>
            <person name="Morgante M."/>
            <person name="Caboche M."/>
            <person name="Adam-Blondon A.-F."/>
            <person name="Weissenbach J."/>
            <person name="Quetier F."/>
            <person name="Wincker P."/>
        </authorList>
    </citation>
    <scope>NUCLEOTIDE SEQUENCE [LARGE SCALE GENOMIC DNA]</scope>
    <source>
        <strain evidence="3">cv. Pinot noir / PN40024</strain>
    </source>
</reference>
<evidence type="ECO:0000256" key="1">
    <source>
        <dbReference type="SAM" id="MobiDB-lite"/>
    </source>
</evidence>
<keyword evidence="3" id="KW-1185">Reference proteome</keyword>
<gene>
    <name evidence="2" type="ordered locus">VIT_12s0028g03980</name>
</gene>
<proteinExistence type="predicted"/>
<dbReference type="AlphaFoldDB" id="F6H593"/>
<dbReference type="Proteomes" id="UP000009183">
    <property type="component" value="Chromosome 12"/>
</dbReference>
<dbReference type="PaxDb" id="29760-VIT_12s0028g03980.t01"/>